<dbReference type="RefSeq" id="WP_089813306.1">
    <property type="nucleotide sequence ID" value="NZ_FOZK01000001.1"/>
</dbReference>
<protein>
    <submittedName>
        <fullName evidence="1">Uncharacterized protein</fullName>
    </submittedName>
</protein>
<dbReference type="Pfam" id="PF26261">
    <property type="entry name" value="DUF8065"/>
    <property type="match status" value="1"/>
</dbReference>
<keyword evidence="2" id="KW-1185">Reference proteome</keyword>
<dbReference type="Proteomes" id="UP000199062">
    <property type="component" value="Unassembled WGS sequence"/>
</dbReference>
<proteinExistence type="predicted"/>
<name>A0A1I6K889_9EURY</name>
<dbReference type="EMBL" id="FOZK01000001">
    <property type="protein sequence ID" value="SFR87439.1"/>
    <property type="molecule type" value="Genomic_DNA"/>
</dbReference>
<sequence length="102" mass="11418">MGENSGSDTFRFQGQAVSDAVDVLDEYRGVDRDELGRRGVTRILREVTTGEEKAAVFTQYQRAEIDEDVARAFLGDRLDAMLADAEETREAIEEDETSDLVQ</sequence>
<dbReference type="InterPro" id="IPR058378">
    <property type="entry name" value="DUF8065"/>
</dbReference>
<organism evidence="1 2">
    <name type="scientific">Halomicrobium zhouii</name>
    <dbReference type="NCBI Taxonomy" id="767519"/>
    <lineage>
        <taxon>Archaea</taxon>
        <taxon>Methanobacteriati</taxon>
        <taxon>Methanobacteriota</taxon>
        <taxon>Stenosarchaea group</taxon>
        <taxon>Halobacteria</taxon>
        <taxon>Halobacteriales</taxon>
        <taxon>Haloarculaceae</taxon>
        <taxon>Halomicrobium</taxon>
    </lineage>
</organism>
<dbReference type="AlphaFoldDB" id="A0A1I6K889"/>
<evidence type="ECO:0000313" key="2">
    <source>
        <dbReference type="Proteomes" id="UP000199062"/>
    </source>
</evidence>
<gene>
    <name evidence="1" type="ORF">SAMN05216559_0354</name>
</gene>
<evidence type="ECO:0000313" key="1">
    <source>
        <dbReference type="EMBL" id="SFR87439.1"/>
    </source>
</evidence>
<reference evidence="1 2" key="1">
    <citation type="submission" date="2016-10" db="EMBL/GenBank/DDBJ databases">
        <authorList>
            <person name="de Groot N.N."/>
        </authorList>
    </citation>
    <scope>NUCLEOTIDE SEQUENCE [LARGE SCALE GENOMIC DNA]</scope>
    <source>
        <strain evidence="1 2">CGMCC 1.10457</strain>
    </source>
</reference>
<accession>A0A1I6K889</accession>